<evidence type="ECO:0000313" key="2">
    <source>
        <dbReference type="Proteomes" id="UP000267027"/>
    </source>
</evidence>
<reference evidence="3" key="1">
    <citation type="submission" date="2017-02" db="UniProtKB">
        <authorList>
            <consortium name="WormBaseParasite"/>
        </authorList>
    </citation>
    <scope>IDENTIFICATION</scope>
</reference>
<dbReference type="OrthoDB" id="5831839at2759"/>
<dbReference type="WBParaSite" id="ACOC_0001019501-mRNA-1">
    <property type="protein sequence ID" value="ACOC_0001019501-mRNA-1"/>
    <property type="gene ID" value="ACOC_0001019501"/>
</dbReference>
<sequence length="187" mass="21125">MILFPSSRDVQPYVSNWCRSSITTMNVLGRCGHFLCNNCHGLVYNDDGISERPCNTHGIDRCAPGSQAFHPSEVGKEVLHLPGWIAVVSRYIRTPPRVIINAFNHLQLCLMKLNTWLISQGMINADSSILLILYGDFIIRVPSHLQELRGAVISNAFSPPYTIIYRKILLVKHMRTTSVLSCLVNFW</sequence>
<protein>
    <submittedName>
        <fullName evidence="3">RING-type domain-containing protein</fullName>
    </submittedName>
</protein>
<dbReference type="Proteomes" id="UP000267027">
    <property type="component" value="Unassembled WGS sequence"/>
</dbReference>
<keyword evidence="2" id="KW-1185">Reference proteome</keyword>
<gene>
    <name evidence="1" type="ORF">ACOC_LOCUS10196</name>
</gene>
<evidence type="ECO:0000313" key="1">
    <source>
        <dbReference type="EMBL" id="VDM61781.1"/>
    </source>
</evidence>
<dbReference type="AlphaFoldDB" id="A0A0R3PVU7"/>
<organism evidence="3">
    <name type="scientific">Angiostrongylus costaricensis</name>
    <name type="common">Nematode worm</name>
    <dbReference type="NCBI Taxonomy" id="334426"/>
    <lineage>
        <taxon>Eukaryota</taxon>
        <taxon>Metazoa</taxon>
        <taxon>Ecdysozoa</taxon>
        <taxon>Nematoda</taxon>
        <taxon>Chromadorea</taxon>
        <taxon>Rhabditida</taxon>
        <taxon>Rhabditina</taxon>
        <taxon>Rhabditomorpha</taxon>
        <taxon>Strongyloidea</taxon>
        <taxon>Metastrongylidae</taxon>
        <taxon>Angiostrongylus</taxon>
    </lineage>
</organism>
<evidence type="ECO:0000313" key="3">
    <source>
        <dbReference type="WBParaSite" id="ACOC_0001019501-mRNA-1"/>
    </source>
</evidence>
<dbReference type="EMBL" id="UYYA01004424">
    <property type="protein sequence ID" value="VDM61781.1"/>
    <property type="molecule type" value="Genomic_DNA"/>
</dbReference>
<accession>A0A0R3PVU7</accession>
<name>A0A0R3PVU7_ANGCS</name>
<proteinExistence type="predicted"/>
<reference evidence="1 2" key="2">
    <citation type="submission" date="2018-11" db="EMBL/GenBank/DDBJ databases">
        <authorList>
            <consortium name="Pathogen Informatics"/>
        </authorList>
    </citation>
    <scope>NUCLEOTIDE SEQUENCE [LARGE SCALE GENOMIC DNA]</scope>
    <source>
        <strain evidence="1 2">Costa Rica</strain>
    </source>
</reference>